<dbReference type="PANTHER" id="PTHR48051">
    <property type="match status" value="1"/>
</dbReference>
<reference evidence="4" key="1">
    <citation type="submission" date="2014-09" db="EMBL/GenBank/DDBJ databases">
        <authorList>
            <person name="Magalhaes I.L.F."/>
            <person name="Oliveira U."/>
            <person name="Santos F.R."/>
            <person name="Vidigal T.H.D.A."/>
            <person name="Brescovit A.D."/>
            <person name="Santos A.J."/>
        </authorList>
    </citation>
    <scope>NUCLEOTIDE SEQUENCE</scope>
</reference>
<dbReference type="AlphaFoldDB" id="A0A0K8T4V6"/>
<dbReference type="Pfam" id="PF00560">
    <property type="entry name" value="LRR_1"/>
    <property type="match status" value="1"/>
</dbReference>
<dbReference type="InterPro" id="IPR050216">
    <property type="entry name" value="LRR_domain-containing"/>
</dbReference>
<dbReference type="EMBL" id="GBRD01005606">
    <property type="protein sequence ID" value="JAG60215.1"/>
    <property type="molecule type" value="Transcribed_RNA"/>
</dbReference>
<feature type="region of interest" description="Disordered" evidence="3">
    <location>
        <begin position="203"/>
        <end position="238"/>
    </location>
</feature>
<proteinExistence type="predicted"/>
<organism evidence="4">
    <name type="scientific">Lygus hesperus</name>
    <name type="common">Western plant bug</name>
    <dbReference type="NCBI Taxonomy" id="30085"/>
    <lineage>
        <taxon>Eukaryota</taxon>
        <taxon>Metazoa</taxon>
        <taxon>Ecdysozoa</taxon>
        <taxon>Arthropoda</taxon>
        <taxon>Hexapoda</taxon>
        <taxon>Insecta</taxon>
        <taxon>Pterygota</taxon>
        <taxon>Neoptera</taxon>
        <taxon>Paraneoptera</taxon>
        <taxon>Hemiptera</taxon>
        <taxon>Heteroptera</taxon>
        <taxon>Panheteroptera</taxon>
        <taxon>Cimicomorpha</taxon>
        <taxon>Miridae</taxon>
        <taxon>Mirini</taxon>
        <taxon>Lygus</taxon>
    </lineage>
</organism>
<evidence type="ECO:0000256" key="1">
    <source>
        <dbReference type="ARBA" id="ARBA00022614"/>
    </source>
</evidence>
<sequence length="323" mass="36130">MKRTTRKTGVHTGLNDKIGADRRCPIGQLMIGINDQNMSQTKMGPKKIAKKLMQPNQTMGNAALKKHVATAEKTGVLNLSRSKLDEFPEEVMRLKGNLRSLDLAYNKFSSLTPAIGDFSSMKSLVLDHNSLSSLPQEIGKLIKLETLSVVGNKLKTLPNSLENCGNLKQVQLQNNQLKEFPCDVVRIETSRFVGFIHQSGDEYPERGVAPSRHRVEPESKPTGRHSSRNRQSSSPEDVEGAGKLFNDIGYSYCHSHRFVRLYFGCRRESLRHAAVHSSRRLRSVSREVHSRQEEALVIFLVSQSDPGITILNNYSPRISIVIG</sequence>
<evidence type="ECO:0000256" key="2">
    <source>
        <dbReference type="ARBA" id="ARBA00022737"/>
    </source>
</evidence>
<accession>A0A0K8T4V6</accession>
<evidence type="ECO:0000313" key="4">
    <source>
        <dbReference type="EMBL" id="JAG60215.1"/>
    </source>
</evidence>
<name>A0A0K8T4V6_LYGHE</name>
<keyword evidence="2" id="KW-0677">Repeat</keyword>
<evidence type="ECO:0000256" key="3">
    <source>
        <dbReference type="SAM" id="MobiDB-lite"/>
    </source>
</evidence>
<evidence type="ECO:0008006" key="5">
    <source>
        <dbReference type="Google" id="ProtNLM"/>
    </source>
</evidence>
<dbReference type="PANTHER" id="PTHR48051:SF54">
    <property type="entry name" value="LEUCINE-RICH REPEAT-CONTAINING PROTEIN"/>
    <property type="match status" value="1"/>
</dbReference>
<dbReference type="InterPro" id="IPR032675">
    <property type="entry name" value="LRR_dom_sf"/>
</dbReference>
<dbReference type="InterPro" id="IPR003591">
    <property type="entry name" value="Leu-rich_rpt_typical-subtyp"/>
</dbReference>
<dbReference type="GO" id="GO:0005737">
    <property type="term" value="C:cytoplasm"/>
    <property type="evidence" value="ECO:0007669"/>
    <property type="project" value="TreeGrafter"/>
</dbReference>
<dbReference type="InterPro" id="IPR001611">
    <property type="entry name" value="Leu-rich_rpt"/>
</dbReference>
<dbReference type="SUPFAM" id="SSF52058">
    <property type="entry name" value="L domain-like"/>
    <property type="match status" value="1"/>
</dbReference>
<protein>
    <recommendedName>
        <fullName evidence="5">Leucine-rich repeat-containing protein 57</fullName>
    </recommendedName>
</protein>
<dbReference type="SMART" id="SM00369">
    <property type="entry name" value="LRR_TYP"/>
    <property type="match status" value="3"/>
</dbReference>
<keyword evidence="1" id="KW-0433">Leucine-rich repeat</keyword>
<dbReference type="Gene3D" id="3.80.10.10">
    <property type="entry name" value="Ribonuclease Inhibitor"/>
    <property type="match status" value="1"/>
</dbReference>
<dbReference type="Pfam" id="PF13855">
    <property type="entry name" value="LRR_8"/>
    <property type="match status" value="1"/>
</dbReference>